<evidence type="ECO:0000256" key="1">
    <source>
        <dbReference type="SAM" id="MobiDB-lite"/>
    </source>
</evidence>
<dbReference type="EMBL" id="HACG01026292">
    <property type="protein sequence ID" value="CEK73157.1"/>
    <property type="molecule type" value="Transcribed_RNA"/>
</dbReference>
<dbReference type="AlphaFoldDB" id="A0A0B6ZXT1"/>
<feature type="non-terminal residue" evidence="3">
    <location>
        <position position="1"/>
    </location>
</feature>
<name>A0A0B6ZXT1_9EUPU</name>
<dbReference type="EMBL" id="HACG01026291">
    <property type="protein sequence ID" value="CEK73156.1"/>
    <property type="molecule type" value="Transcribed_RNA"/>
</dbReference>
<protein>
    <submittedName>
        <fullName evidence="3">Uncharacterized protein</fullName>
    </submittedName>
</protein>
<feature type="region of interest" description="Disordered" evidence="1">
    <location>
        <begin position="115"/>
        <end position="154"/>
    </location>
</feature>
<feature type="compositionally biased region" description="Polar residues" evidence="1">
    <location>
        <begin position="10"/>
        <end position="23"/>
    </location>
</feature>
<organism evidence="3">
    <name type="scientific">Arion vulgaris</name>
    <dbReference type="NCBI Taxonomy" id="1028688"/>
    <lineage>
        <taxon>Eukaryota</taxon>
        <taxon>Metazoa</taxon>
        <taxon>Spiralia</taxon>
        <taxon>Lophotrochozoa</taxon>
        <taxon>Mollusca</taxon>
        <taxon>Gastropoda</taxon>
        <taxon>Heterobranchia</taxon>
        <taxon>Euthyneura</taxon>
        <taxon>Panpulmonata</taxon>
        <taxon>Eupulmonata</taxon>
        <taxon>Stylommatophora</taxon>
        <taxon>Helicina</taxon>
        <taxon>Arionoidea</taxon>
        <taxon>Arionidae</taxon>
        <taxon>Arion</taxon>
    </lineage>
</organism>
<feature type="region of interest" description="Disordered" evidence="1">
    <location>
        <begin position="200"/>
        <end position="220"/>
    </location>
</feature>
<reference evidence="3" key="1">
    <citation type="submission" date="2014-12" db="EMBL/GenBank/DDBJ databases">
        <title>Insight into the proteome of Arion vulgaris.</title>
        <authorList>
            <person name="Aradska J."/>
            <person name="Bulat T."/>
            <person name="Smidak R."/>
            <person name="Sarate P."/>
            <person name="Gangsoo J."/>
            <person name="Sialana F."/>
            <person name="Bilban M."/>
            <person name="Lubec G."/>
        </authorList>
    </citation>
    <scope>NUCLEOTIDE SEQUENCE</scope>
    <source>
        <tissue evidence="3">Skin</tissue>
    </source>
</reference>
<accession>A0A0B6ZXT1</accession>
<proteinExistence type="predicted"/>
<feature type="region of interest" description="Disordered" evidence="1">
    <location>
        <begin position="1"/>
        <end position="42"/>
    </location>
</feature>
<evidence type="ECO:0000313" key="2">
    <source>
        <dbReference type="EMBL" id="CEK73156.1"/>
    </source>
</evidence>
<evidence type="ECO:0000313" key="3">
    <source>
        <dbReference type="EMBL" id="CEK73157.1"/>
    </source>
</evidence>
<gene>
    <name evidence="3" type="primary">ORF85548</name>
    <name evidence="2" type="synonym">ORF85546</name>
</gene>
<sequence length="220" mass="24652">TKPSPKPTHHNGSSLEDTSSESCAGSGIEKFTPVSDRQLPESMSNMDFEIPNDIDLSKCPGLVEINKSTPNWKKDMIEKKNQEKIEEYVKKIQKERAQEAKWKNVPEWKKKILQKKEDEDVPEEVSPVAEIKPETVKTGKKPVKKPPVPPPKEVKEDIAALKPKGDIIPAALSIAPEELAAMPPWKRELLFKRDKVPVTFSNEYNPEGDSNSDNDNTTGS</sequence>